<dbReference type="Proteomes" id="UP000321938">
    <property type="component" value="Unassembled WGS sequence"/>
</dbReference>
<accession>A0A5C7BI19</accession>
<dbReference type="RefSeq" id="WP_147231370.1">
    <property type="nucleotide sequence ID" value="NZ_VOSB01000007.1"/>
</dbReference>
<evidence type="ECO:0000256" key="2">
    <source>
        <dbReference type="SAM" id="Phobius"/>
    </source>
</evidence>
<sequence length="128" mass="15231">MIKLWFLNLTKEKKVYLIIAVIVLAIILFFGIKASYYEYKYLKEKALQVDALQNDKEDLLLLVDQWQLDYNVLEKQKQKTLIEYIEIETKLKTKEDETNNVPSAVMLYADIKLDSTIRSYKHIQRPKN</sequence>
<comment type="caution">
    <text evidence="3">The sequence shown here is derived from an EMBL/GenBank/DDBJ whole genome shotgun (WGS) entry which is preliminary data.</text>
</comment>
<feature type="transmembrane region" description="Helical" evidence="2">
    <location>
        <begin position="15"/>
        <end position="36"/>
    </location>
</feature>
<proteinExistence type="predicted"/>
<gene>
    <name evidence="3" type="ORF">ES692_06095</name>
</gene>
<keyword evidence="4" id="KW-1185">Reference proteome</keyword>
<evidence type="ECO:0000313" key="4">
    <source>
        <dbReference type="Proteomes" id="UP000321938"/>
    </source>
</evidence>
<keyword evidence="2" id="KW-0812">Transmembrane</keyword>
<protein>
    <submittedName>
        <fullName evidence="3">Uncharacterized protein</fullName>
    </submittedName>
</protein>
<keyword evidence="2" id="KW-1133">Transmembrane helix</keyword>
<keyword evidence="2" id="KW-0472">Membrane</keyword>
<evidence type="ECO:0000313" key="3">
    <source>
        <dbReference type="EMBL" id="TXE18612.1"/>
    </source>
</evidence>
<organism evidence="3 4">
    <name type="scientific">Psychroserpens burtonensis</name>
    <dbReference type="NCBI Taxonomy" id="49278"/>
    <lineage>
        <taxon>Bacteria</taxon>
        <taxon>Pseudomonadati</taxon>
        <taxon>Bacteroidota</taxon>
        <taxon>Flavobacteriia</taxon>
        <taxon>Flavobacteriales</taxon>
        <taxon>Flavobacteriaceae</taxon>
        <taxon>Psychroserpens</taxon>
    </lineage>
</organism>
<name>A0A5C7BI19_9FLAO</name>
<evidence type="ECO:0000256" key="1">
    <source>
        <dbReference type="SAM" id="Coils"/>
    </source>
</evidence>
<dbReference type="AlphaFoldDB" id="A0A5C7BI19"/>
<feature type="coiled-coil region" evidence="1">
    <location>
        <begin position="42"/>
        <end position="69"/>
    </location>
</feature>
<keyword evidence="1" id="KW-0175">Coiled coil</keyword>
<reference evidence="3 4" key="1">
    <citation type="submission" date="2019-08" db="EMBL/GenBank/DDBJ databases">
        <title>Genome of Psychroserpens burtonensis ACAM 167.</title>
        <authorList>
            <person name="Bowman J.P."/>
        </authorList>
    </citation>
    <scope>NUCLEOTIDE SEQUENCE [LARGE SCALE GENOMIC DNA]</scope>
    <source>
        <strain evidence="3 4">ACAM 167</strain>
    </source>
</reference>
<dbReference type="EMBL" id="VOSB01000007">
    <property type="protein sequence ID" value="TXE18612.1"/>
    <property type="molecule type" value="Genomic_DNA"/>
</dbReference>